<reference evidence="8" key="1">
    <citation type="journal article" date="2019" name="Int. J. Syst. Evol. Microbiol.">
        <title>The Global Catalogue of Microorganisms (GCM) 10K type strain sequencing project: providing services to taxonomists for standard genome sequencing and annotation.</title>
        <authorList>
            <consortium name="The Broad Institute Genomics Platform"/>
            <consortium name="The Broad Institute Genome Sequencing Center for Infectious Disease"/>
            <person name="Wu L."/>
            <person name="Ma J."/>
        </authorList>
    </citation>
    <scope>NUCLEOTIDE SEQUENCE [LARGE SCALE GENOMIC DNA]</scope>
    <source>
        <strain evidence="8">JCM 10083</strain>
    </source>
</reference>
<proteinExistence type="inferred from homology"/>
<evidence type="ECO:0000256" key="2">
    <source>
        <dbReference type="ARBA" id="ARBA00022676"/>
    </source>
</evidence>
<dbReference type="InterPro" id="IPR002213">
    <property type="entry name" value="UDP_glucos_trans"/>
</dbReference>
<accession>A0ABW2TAK7</accession>
<keyword evidence="8" id="KW-1185">Reference proteome</keyword>
<dbReference type="Proteomes" id="UP001596514">
    <property type="component" value="Unassembled WGS sequence"/>
</dbReference>
<keyword evidence="4" id="KW-0045">Antibiotic biosynthesis</keyword>
<protein>
    <submittedName>
        <fullName evidence="7">Activator-dependent family glycosyltransferase</fullName>
    </submittedName>
</protein>
<dbReference type="InterPro" id="IPR010610">
    <property type="entry name" value="EryCIII-like_C"/>
</dbReference>
<dbReference type="NCBIfam" id="TIGR04516">
    <property type="entry name" value="glycosyl_450act"/>
    <property type="match status" value="1"/>
</dbReference>
<organism evidence="7 8">
    <name type="scientific">Streptosporangium amethystogenes subsp. fukuiense</name>
    <dbReference type="NCBI Taxonomy" id="698418"/>
    <lineage>
        <taxon>Bacteria</taxon>
        <taxon>Bacillati</taxon>
        <taxon>Actinomycetota</taxon>
        <taxon>Actinomycetes</taxon>
        <taxon>Streptosporangiales</taxon>
        <taxon>Streptosporangiaceae</taxon>
        <taxon>Streptosporangium</taxon>
    </lineage>
</organism>
<dbReference type="RefSeq" id="WP_386273051.1">
    <property type="nucleotide sequence ID" value="NZ_JBHSIJ010000002.1"/>
</dbReference>
<comment type="caution">
    <text evidence="7">The sequence shown here is derived from an EMBL/GenBank/DDBJ whole genome shotgun (WGS) entry which is preliminary data.</text>
</comment>
<gene>
    <name evidence="7" type="ORF">ACFQVD_33815</name>
</gene>
<evidence type="ECO:0000313" key="8">
    <source>
        <dbReference type="Proteomes" id="UP001596514"/>
    </source>
</evidence>
<dbReference type="Pfam" id="PF06722">
    <property type="entry name" value="EryCIII-like_C"/>
    <property type="match status" value="1"/>
</dbReference>
<name>A0ABW2TAK7_9ACTN</name>
<feature type="domain" description="Erythromycin biosynthesis protein CIII-like N-terminal" evidence="6">
    <location>
        <begin position="22"/>
        <end position="257"/>
    </location>
</feature>
<evidence type="ECO:0000256" key="1">
    <source>
        <dbReference type="ARBA" id="ARBA00006962"/>
    </source>
</evidence>
<dbReference type="Gene3D" id="3.40.50.2000">
    <property type="entry name" value="Glycogen Phosphorylase B"/>
    <property type="match status" value="2"/>
</dbReference>
<evidence type="ECO:0000313" key="7">
    <source>
        <dbReference type="EMBL" id="MFC7605098.1"/>
    </source>
</evidence>
<keyword evidence="3" id="KW-0808">Transferase</keyword>
<dbReference type="InterPro" id="IPR050426">
    <property type="entry name" value="Glycosyltransferase_28"/>
</dbReference>
<evidence type="ECO:0000256" key="4">
    <source>
        <dbReference type="ARBA" id="ARBA00023194"/>
    </source>
</evidence>
<dbReference type="InterPro" id="IPR048284">
    <property type="entry name" value="EryCIII-like_N"/>
</dbReference>
<dbReference type="PANTHER" id="PTHR48050">
    <property type="entry name" value="STEROL 3-BETA-GLUCOSYLTRANSFERASE"/>
    <property type="match status" value="1"/>
</dbReference>
<dbReference type="Pfam" id="PF21036">
    <property type="entry name" value="EryCIII-like_N"/>
    <property type="match status" value="1"/>
</dbReference>
<evidence type="ECO:0000259" key="6">
    <source>
        <dbReference type="Pfam" id="PF21036"/>
    </source>
</evidence>
<dbReference type="EMBL" id="JBHTEE010000001">
    <property type="protein sequence ID" value="MFC7605098.1"/>
    <property type="molecule type" value="Genomic_DNA"/>
</dbReference>
<sequence>MRVLFAVNREKSIFQYLVPLAWALRTAGHEVCVAGQPSFAKVITQAGLTAVPLGDDRDPWRITENRQDRLDALRVGIMAPYDAFDDPAKATWEYLKPGMLKATQGWHRVSNFPIIKELVDFARHWQPDLVIWAPLSYAGPIAAKACGAAHARLLFGVDVYGGVRRLYRRLNEQQPPEDRADPLADWLASYGRKYGFDFSEDMLTGNFTIDQFPLSLQIEAEGLHYLRMQYVPYGGPAVVPDWLRTPPRRPRVGLTMGLDATEVYNGYDVDVQVILDALADLDIELVATVAESEQRKLARVPGNARLVSYVPWQAMVPTCSAVIHHAGAATLATTALHPVPHLSLHYHYDQPILARKLAEHGAGLEIHTSQATGQAVRDSLLRLLNEPAFRERAHDLRDEIHALPTPNQLVPQLEELTARHH</sequence>
<dbReference type="SUPFAM" id="SSF53756">
    <property type="entry name" value="UDP-Glycosyltransferase/glycogen phosphorylase"/>
    <property type="match status" value="1"/>
</dbReference>
<dbReference type="InterPro" id="IPR030953">
    <property type="entry name" value="Glycosyl_450act"/>
</dbReference>
<feature type="domain" description="Erythromycin biosynthesis protein CIII-like C-terminal" evidence="5">
    <location>
        <begin position="273"/>
        <end position="416"/>
    </location>
</feature>
<evidence type="ECO:0000256" key="3">
    <source>
        <dbReference type="ARBA" id="ARBA00022679"/>
    </source>
</evidence>
<dbReference type="CDD" id="cd03784">
    <property type="entry name" value="GT1_Gtf-like"/>
    <property type="match status" value="1"/>
</dbReference>
<dbReference type="PANTHER" id="PTHR48050:SF13">
    <property type="entry name" value="STEROL 3-BETA-GLUCOSYLTRANSFERASE UGT80A2"/>
    <property type="match status" value="1"/>
</dbReference>
<evidence type="ECO:0000259" key="5">
    <source>
        <dbReference type="Pfam" id="PF06722"/>
    </source>
</evidence>
<keyword evidence="2" id="KW-0328">Glycosyltransferase</keyword>
<comment type="similarity">
    <text evidence="1">Belongs to the glycosyltransferase 28 family.</text>
</comment>